<dbReference type="PANTHER" id="PTHR22767:SF2">
    <property type="entry name" value="N(ALPHA)-ACETYLTRANSFERASE 15_16, ISOFORM A"/>
    <property type="match status" value="1"/>
</dbReference>
<dbReference type="FunFam" id="1.25.40.1040:FF:000003">
    <property type="entry name" value="N-terminal acetyltransferase A, auxiliary subunit"/>
    <property type="match status" value="1"/>
</dbReference>
<dbReference type="SUPFAM" id="SSF48452">
    <property type="entry name" value="TPR-like"/>
    <property type="match status" value="2"/>
</dbReference>
<dbReference type="Gene3D" id="1.25.40.1040">
    <property type="match status" value="1"/>
</dbReference>
<dbReference type="PIRSF" id="PIRSF000422">
    <property type="entry name" value="N-terminal-AcTrfase-A_aux_su"/>
    <property type="match status" value="1"/>
</dbReference>
<dbReference type="PANTHER" id="PTHR22767">
    <property type="entry name" value="N-TERMINAL ACETYLTRANSFERASE-RELATED"/>
    <property type="match status" value="1"/>
</dbReference>
<dbReference type="AlphaFoldDB" id="A0A165JDR1"/>
<dbReference type="PROSITE" id="PS50005">
    <property type="entry name" value="TPR"/>
    <property type="match status" value="1"/>
</dbReference>
<dbReference type="EMBL" id="KV423921">
    <property type="protein sequence ID" value="KZT61709.1"/>
    <property type="molecule type" value="Genomic_DNA"/>
</dbReference>
<dbReference type="FunCoup" id="A0A165JDR1">
    <property type="interactions" value="562"/>
</dbReference>
<evidence type="ECO:0000256" key="2">
    <source>
        <dbReference type="ARBA" id="ARBA00022803"/>
    </source>
</evidence>
<dbReference type="InterPro" id="IPR011990">
    <property type="entry name" value="TPR-like_helical_dom_sf"/>
</dbReference>
<keyword evidence="5" id="KW-0808">Transferase</keyword>
<evidence type="ECO:0000313" key="5">
    <source>
        <dbReference type="EMBL" id="KZT61709.1"/>
    </source>
</evidence>
<evidence type="ECO:0000256" key="1">
    <source>
        <dbReference type="ARBA" id="ARBA00022737"/>
    </source>
</evidence>
<protein>
    <submittedName>
        <fullName evidence="5">N-terminal acetyltransferase A, auxiliary subunit</fullName>
    </submittedName>
</protein>
<dbReference type="SMART" id="SM00028">
    <property type="entry name" value="TPR"/>
    <property type="match status" value="6"/>
</dbReference>
<feature type="region of interest" description="Disordered" evidence="4">
    <location>
        <begin position="589"/>
        <end position="635"/>
    </location>
</feature>
<dbReference type="OrthoDB" id="10263032at2759"/>
<dbReference type="GO" id="GO:0016740">
    <property type="term" value="F:transferase activity"/>
    <property type="evidence" value="ECO:0007669"/>
    <property type="project" value="UniProtKB-KW"/>
</dbReference>
<dbReference type="STRING" id="1353952.A0A165JDR1"/>
<dbReference type="InterPro" id="IPR021183">
    <property type="entry name" value="NatA_aux_su"/>
</dbReference>
<reference evidence="5 6" key="1">
    <citation type="journal article" date="2016" name="Mol. Biol. Evol.">
        <title>Comparative Genomics of Early-Diverging Mushroom-Forming Fungi Provides Insights into the Origins of Lignocellulose Decay Capabilities.</title>
        <authorList>
            <person name="Nagy L.G."/>
            <person name="Riley R."/>
            <person name="Tritt A."/>
            <person name="Adam C."/>
            <person name="Daum C."/>
            <person name="Floudas D."/>
            <person name="Sun H."/>
            <person name="Yadav J.S."/>
            <person name="Pangilinan J."/>
            <person name="Larsson K.H."/>
            <person name="Matsuura K."/>
            <person name="Barry K."/>
            <person name="Labutti K."/>
            <person name="Kuo R."/>
            <person name="Ohm R.A."/>
            <person name="Bhattacharya S.S."/>
            <person name="Shirouzu T."/>
            <person name="Yoshinaga Y."/>
            <person name="Martin F.M."/>
            <person name="Grigoriev I.V."/>
            <person name="Hibbett D.S."/>
        </authorList>
    </citation>
    <scope>NUCLEOTIDE SEQUENCE [LARGE SCALE GENOMIC DNA]</scope>
    <source>
        <strain evidence="5 6">HHB12733</strain>
    </source>
</reference>
<dbReference type="GO" id="GO:0031415">
    <property type="term" value="C:NatA complex"/>
    <property type="evidence" value="ECO:0007669"/>
    <property type="project" value="TreeGrafter"/>
</dbReference>
<gene>
    <name evidence="5" type="ORF">CALCODRAFT_514595</name>
</gene>
<dbReference type="Pfam" id="PF12569">
    <property type="entry name" value="NatA_aux_su"/>
    <property type="match status" value="1"/>
</dbReference>
<keyword evidence="1" id="KW-0677">Repeat</keyword>
<feature type="repeat" description="TPR" evidence="3">
    <location>
        <begin position="83"/>
        <end position="116"/>
    </location>
</feature>
<evidence type="ECO:0000313" key="6">
    <source>
        <dbReference type="Proteomes" id="UP000076842"/>
    </source>
</evidence>
<dbReference type="InParanoid" id="A0A165JDR1"/>
<evidence type="ECO:0000256" key="4">
    <source>
        <dbReference type="SAM" id="MobiDB-lite"/>
    </source>
</evidence>
<keyword evidence="2 3" id="KW-0802">TPR repeat</keyword>
<evidence type="ECO:0000256" key="3">
    <source>
        <dbReference type="PROSITE-ProRule" id="PRU00339"/>
    </source>
</evidence>
<organism evidence="5 6">
    <name type="scientific">Calocera cornea HHB12733</name>
    <dbReference type="NCBI Taxonomy" id="1353952"/>
    <lineage>
        <taxon>Eukaryota</taxon>
        <taxon>Fungi</taxon>
        <taxon>Dikarya</taxon>
        <taxon>Basidiomycota</taxon>
        <taxon>Agaricomycotina</taxon>
        <taxon>Dacrymycetes</taxon>
        <taxon>Dacrymycetales</taxon>
        <taxon>Dacrymycetaceae</taxon>
        <taxon>Calocera</taxon>
    </lineage>
</organism>
<accession>A0A165JDR1</accession>
<dbReference type="InterPro" id="IPR019734">
    <property type="entry name" value="TPR_rpt"/>
</dbReference>
<sequence length="838" mass="95170">MSTNVPPKRVLPQKEAALFRTVLQMYETKLYKKGIKTADTILKKFPEHGETLSMKGLILHSMDRREEGLELIKKGVRLDLTSHIVWHVYGIAHKSEKNYEETLKCYLQALKFDKENLNILREAAQLQLQLRHYEAHVETRNTLLRLRPQLRQNWFALAIAYYLNGDDARALAVLQQFEGSLKNIADGDAELSDVFLFHVKVLESQGDNAAALALLEEKRDERRILDRVGTRLIRARILTKLGRLEDARESWQSLLRRNPDSYDHYRDYFASEGLTLDDPPREAKPRLLEALDRFVTLYPRASVPQRLALDVAEGEAFRNRVSPYLVSGLRRGSPSLFSDIKSLYQDDSKRAIVEDILMRLRENLASSNTVPGESQGKGEAPTTYLWTLYFLSQHFSYLGRSDKALAMINEALEHTPALPEILMTKARILKRAGDPYGAAQWMEKARRLDGQDRFLNGKCAKYLMRSGNIDAANKRLGLFTKKDAVSPGADLEDMQSLAYLQQEGDAWFRQGRLGRALKRYRSILKIFDDFEDDQFDFYAYSLRKFTFNAYLELLAFEDRLRGHPAYITAATAAAKIYIKLHDDPELAHEGDQAAKHNRKKKRPEAAANGNNGKAPEGAAMSSDVDGEGQTLLSTKEPLREAQTILSRSDGLTRHHLDFWIVVFDVALRRGKYLQAMRALQTAKSLQSDHPEVHVRVVEMTCRDFSACEAHVAHTIDRVASELAPRQSLERYNAEYLQRHPNSPSAILAAARALRLIKGTDGSEEVRSLLSQLLHSECVPDVETSSAALTLIGEVCGQSIQEEFRNSCRTRFPLASIFLRPEEQGGRRRDVDMLVDSAE</sequence>
<keyword evidence="6" id="KW-1185">Reference proteome</keyword>
<dbReference type="Gene3D" id="1.25.40.1010">
    <property type="match status" value="1"/>
</dbReference>
<proteinExistence type="predicted"/>
<dbReference type="Proteomes" id="UP000076842">
    <property type="component" value="Unassembled WGS sequence"/>
</dbReference>
<name>A0A165JDR1_9BASI</name>